<evidence type="ECO:0000259" key="1">
    <source>
        <dbReference type="Pfam" id="PF00534"/>
    </source>
</evidence>
<reference evidence="2 3" key="1">
    <citation type="submission" date="2015-09" db="EMBL/GenBank/DDBJ databases">
        <title>Draft genome sequence of Kouleothrix aurantiaca JCM 19913.</title>
        <authorList>
            <person name="Hemp J."/>
        </authorList>
    </citation>
    <scope>NUCLEOTIDE SEQUENCE [LARGE SCALE GENOMIC DNA]</scope>
    <source>
        <strain evidence="2 3">COM-B</strain>
    </source>
</reference>
<dbReference type="Proteomes" id="UP000050509">
    <property type="component" value="Unassembled WGS sequence"/>
</dbReference>
<sequence length="138" mass="14430">EGFGLPVLEALACGAPVVAANNSSLPEVLGDAGLYCDPLDTLALTCLDRLEALPEAQICRRYHDGAATVERLVPGPAEPSLEYQETLTQQLFRCRPQLERIDISKLPALLSAETGVPVGILSRGAGPAAKEIVPGAGL</sequence>
<accession>A0A0N8PS51</accession>
<dbReference type="EMBL" id="LJCR01000791">
    <property type="protein sequence ID" value="KPV51749.1"/>
    <property type="molecule type" value="Genomic_DNA"/>
</dbReference>
<dbReference type="InterPro" id="IPR001296">
    <property type="entry name" value="Glyco_trans_1"/>
</dbReference>
<dbReference type="SUPFAM" id="SSF53756">
    <property type="entry name" value="UDP-Glycosyltransferase/glycogen phosphorylase"/>
    <property type="match status" value="1"/>
</dbReference>
<feature type="non-terminal residue" evidence="2">
    <location>
        <position position="1"/>
    </location>
</feature>
<evidence type="ECO:0000313" key="2">
    <source>
        <dbReference type="EMBL" id="KPV51749.1"/>
    </source>
</evidence>
<dbReference type="AlphaFoldDB" id="A0A0N8PS51"/>
<proteinExistence type="predicted"/>
<name>A0A0N8PS51_9CHLR</name>
<evidence type="ECO:0000313" key="3">
    <source>
        <dbReference type="Proteomes" id="UP000050509"/>
    </source>
</evidence>
<dbReference type="GO" id="GO:0016757">
    <property type="term" value="F:glycosyltransferase activity"/>
    <property type="evidence" value="ECO:0007669"/>
    <property type="project" value="InterPro"/>
</dbReference>
<dbReference type="Gene3D" id="3.40.50.2000">
    <property type="entry name" value="Glycogen Phosphorylase B"/>
    <property type="match status" value="1"/>
</dbReference>
<keyword evidence="3" id="KW-1185">Reference proteome</keyword>
<feature type="domain" description="Glycosyl transferase family 1" evidence="1">
    <location>
        <begin position="1"/>
        <end position="33"/>
    </location>
</feature>
<protein>
    <recommendedName>
        <fullName evidence="1">Glycosyl transferase family 1 domain-containing protein</fullName>
    </recommendedName>
</protein>
<comment type="caution">
    <text evidence="2">The sequence shown here is derived from an EMBL/GenBank/DDBJ whole genome shotgun (WGS) entry which is preliminary data.</text>
</comment>
<dbReference type="Pfam" id="PF00534">
    <property type="entry name" value="Glycos_transf_1"/>
    <property type="match status" value="1"/>
</dbReference>
<gene>
    <name evidence="2" type="ORF">SE17_19435</name>
</gene>
<organism evidence="2 3">
    <name type="scientific">Kouleothrix aurantiaca</name>
    <dbReference type="NCBI Taxonomy" id="186479"/>
    <lineage>
        <taxon>Bacteria</taxon>
        <taxon>Bacillati</taxon>
        <taxon>Chloroflexota</taxon>
        <taxon>Chloroflexia</taxon>
        <taxon>Chloroflexales</taxon>
        <taxon>Roseiflexineae</taxon>
        <taxon>Roseiflexaceae</taxon>
        <taxon>Kouleothrix</taxon>
    </lineage>
</organism>